<organism evidence="1">
    <name type="scientific">uncultured Caudovirales phage</name>
    <dbReference type="NCBI Taxonomy" id="2100421"/>
    <lineage>
        <taxon>Viruses</taxon>
        <taxon>Duplodnaviria</taxon>
        <taxon>Heunggongvirae</taxon>
        <taxon>Uroviricota</taxon>
        <taxon>Caudoviricetes</taxon>
        <taxon>Peduoviridae</taxon>
        <taxon>Maltschvirus</taxon>
        <taxon>Maltschvirus maltsch</taxon>
    </lineage>
</organism>
<evidence type="ECO:0000313" key="1">
    <source>
        <dbReference type="EMBL" id="CAB4185419.1"/>
    </source>
</evidence>
<accession>A0A6J5QLE3</accession>
<dbReference type="EMBL" id="LR797076">
    <property type="protein sequence ID" value="CAB4185419.1"/>
    <property type="molecule type" value="Genomic_DNA"/>
</dbReference>
<evidence type="ECO:0000313" key="2">
    <source>
        <dbReference type="EMBL" id="CAB4193119.1"/>
    </source>
</evidence>
<protein>
    <submittedName>
        <fullName evidence="1">Uncharacterized protein</fullName>
    </submittedName>
</protein>
<name>A0A6J5QLE3_9CAUD</name>
<dbReference type="EMBL" id="LR797198">
    <property type="protein sequence ID" value="CAB4193119.1"/>
    <property type="molecule type" value="Genomic_DNA"/>
</dbReference>
<proteinExistence type="predicted"/>
<gene>
    <name evidence="1" type="ORF">UFOVP1119_47</name>
    <name evidence="2" type="ORF">UFOVP1238_21</name>
</gene>
<reference evidence="1" key="1">
    <citation type="submission" date="2020-05" db="EMBL/GenBank/DDBJ databases">
        <authorList>
            <person name="Chiriac C."/>
            <person name="Salcher M."/>
            <person name="Ghai R."/>
            <person name="Kavagutti S V."/>
        </authorList>
    </citation>
    <scope>NUCLEOTIDE SEQUENCE</scope>
</reference>
<sequence>MNTIDELINEIYEDNYSHLEFDENMGGEDCDCQIHITLNNIAKYAGIEVDK</sequence>